<dbReference type="EMBL" id="LXSQ01000012">
    <property type="protein sequence ID" value="OAM43723.1"/>
    <property type="molecule type" value="Genomic_DNA"/>
</dbReference>
<feature type="domain" description="Imm33-like" evidence="1">
    <location>
        <begin position="11"/>
        <end position="112"/>
    </location>
</feature>
<evidence type="ECO:0000313" key="3">
    <source>
        <dbReference type="Proteomes" id="UP000077726"/>
    </source>
</evidence>
<keyword evidence="3" id="KW-1185">Reference proteome</keyword>
<reference evidence="3" key="1">
    <citation type="submission" date="2016-05" db="EMBL/GenBank/DDBJ databases">
        <title>Draft genome of Corynebacterium afermentans subsp. afermentans LCDC 88199T.</title>
        <authorList>
            <person name="Bernier A.-M."/>
            <person name="Bernard K."/>
        </authorList>
    </citation>
    <scope>NUCLEOTIDE SEQUENCE [LARGE SCALE GENOMIC DNA]</scope>
    <source>
        <strain evidence="3">NML130454</strain>
    </source>
</reference>
<dbReference type="InterPro" id="IPR056509">
    <property type="entry name" value="Imm33-like"/>
</dbReference>
<accession>A0A1B6VZN2</accession>
<evidence type="ECO:0000313" key="2">
    <source>
        <dbReference type="EMBL" id="OAM43723.1"/>
    </source>
</evidence>
<protein>
    <recommendedName>
        <fullName evidence="1">Imm33-like domain-containing protein</fullName>
    </recommendedName>
</protein>
<gene>
    <name evidence="2" type="ORF">A7Q00_04730</name>
</gene>
<dbReference type="STRING" id="1795832.A7Q00_04730"/>
<dbReference type="RefSeq" id="WP_064089471.1">
    <property type="nucleotide sequence ID" value="NZ_LXSQ01000012.1"/>
</dbReference>
<sequence length="117" mass="13077">MPNQAQLAAAQQKICTQYGSAFAPLRPDDTVAIALDSIGLQPIAGRREVKLSHDPNEITWFIYCGEYLDDDDFFSPVHVSHLAEMLPEVLPYLALSEGFGFIIDHDGYEDVWCFIAD</sequence>
<dbReference type="AlphaFoldDB" id="A0A1B6VZN2"/>
<comment type="caution">
    <text evidence="2">The sequence shown here is derived from an EMBL/GenBank/DDBJ whole genome shotgun (WGS) entry which is preliminary data.</text>
</comment>
<organism evidence="2 3">
    <name type="scientific">Eikenella halliae</name>
    <dbReference type="NCBI Taxonomy" id="1795832"/>
    <lineage>
        <taxon>Bacteria</taxon>
        <taxon>Pseudomonadati</taxon>
        <taxon>Pseudomonadota</taxon>
        <taxon>Betaproteobacteria</taxon>
        <taxon>Neisseriales</taxon>
        <taxon>Neisseriaceae</taxon>
        <taxon>Eikenella</taxon>
    </lineage>
</organism>
<evidence type="ECO:0000259" key="1">
    <source>
        <dbReference type="Pfam" id="PF24719"/>
    </source>
</evidence>
<name>A0A1B6VZN2_9NEIS</name>
<dbReference type="Proteomes" id="UP000077726">
    <property type="component" value="Unassembled WGS sequence"/>
</dbReference>
<dbReference type="OrthoDB" id="7063432at2"/>
<proteinExistence type="predicted"/>
<dbReference type="Pfam" id="PF24719">
    <property type="entry name" value="Imm33-like"/>
    <property type="match status" value="1"/>
</dbReference>